<name>A0A8H6IZJ9_9PEZI</name>
<dbReference type="AlphaFoldDB" id="A0A8H6IZJ9"/>
<organism evidence="1 2">
    <name type="scientific">Colletotrichum sojae</name>
    <dbReference type="NCBI Taxonomy" id="2175907"/>
    <lineage>
        <taxon>Eukaryota</taxon>
        <taxon>Fungi</taxon>
        <taxon>Dikarya</taxon>
        <taxon>Ascomycota</taxon>
        <taxon>Pezizomycotina</taxon>
        <taxon>Sordariomycetes</taxon>
        <taxon>Hypocreomycetidae</taxon>
        <taxon>Glomerellales</taxon>
        <taxon>Glomerellaceae</taxon>
        <taxon>Colletotrichum</taxon>
        <taxon>Colletotrichum orchidearum species complex</taxon>
    </lineage>
</organism>
<proteinExistence type="predicted"/>
<keyword evidence="2" id="KW-1185">Reference proteome</keyword>
<accession>A0A8H6IZJ9</accession>
<evidence type="ECO:0000313" key="2">
    <source>
        <dbReference type="Proteomes" id="UP000652219"/>
    </source>
</evidence>
<dbReference type="EMBL" id="WIGN01000227">
    <property type="protein sequence ID" value="KAF6803802.1"/>
    <property type="molecule type" value="Genomic_DNA"/>
</dbReference>
<dbReference type="Proteomes" id="UP000652219">
    <property type="component" value="Unassembled WGS sequence"/>
</dbReference>
<protein>
    <submittedName>
        <fullName evidence="1">Uncharacterized protein</fullName>
    </submittedName>
</protein>
<evidence type="ECO:0000313" key="1">
    <source>
        <dbReference type="EMBL" id="KAF6803802.1"/>
    </source>
</evidence>
<gene>
    <name evidence="1" type="ORF">CSOJ01_10640</name>
</gene>
<comment type="caution">
    <text evidence="1">The sequence shown here is derived from an EMBL/GenBank/DDBJ whole genome shotgun (WGS) entry which is preliminary data.</text>
</comment>
<reference evidence="1 2" key="1">
    <citation type="journal article" date="2020" name="Phytopathology">
        <title>Genome Sequence Resources of Colletotrichum truncatum, C. plurivorum, C. musicola, and C. sojae: Four Species Pathogenic to Soybean (Glycine max).</title>
        <authorList>
            <person name="Rogerio F."/>
            <person name="Boufleur T.R."/>
            <person name="Ciampi-Guillardi M."/>
            <person name="Sukno S.A."/>
            <person name="Thon M.R."/>
            <person name="Massola Junior N.S."/>
            <person name="Baroncelli R."/>
        </authorList>
    </citation>
    <scope>NUCLEOTIDE SEQUENCE [LARGE SCALE GENOMIC DNA]</scope>
    <source>
        <strain evidence="1 2">LFN0009</strain>
    </source>
</reference>
<sequence>MGLHHETWGRGPCARCTSGSTLKSRYFPQAVGFSCATHACASSSLRPSHENFQPSLLAVAGLLEFWASGASMEAASRPHGAW</sequence>